<gene>
    <name evidence="2" type="primary">LOC142165240</name>
</gene>
<evidence type="ECO:0000313" key="2">
    <source>
        <dbReference type="RefSeq" id="XP_075079938.1"/>
    </source>
</evidence>
<reference evidence="1" key="1">
    <citation type="journal article" date="2014" name="Nat. Commun.">
        <title>The tobacco genome sequence and its comparison with those of tomato and potato.</title>
        <authorList>
            <person name="Sierro N."/>
            <person name="Battey J.N."/>
            <person name="Ouadi S."/>
            <person name="Bakaher N."/>
            <person name="Bovet L."/>
            <person name="Willig A."/>
            <person name="Goepfert S."/>
            <person name="Peitsch M.C."/>
            <person name="Ivanov N.V."/>
        </authorList>
    </citation>
    <scope>NUCLEOTIDE SEQUENCE [LARGE SCALE GENOMIC DNA]</scope>
</reference>
<reference evidence="2" key="2">
    <citation type="submission" date="2025-08" db="UniProtKB">
        <authorList>
            <consortium name="RefSeq"/>
        </authorList>
    </citation>
    <scope>IDENTIFICATION</scope>
    <source>
        <tissue evidence="2">Leaf</tissue>
    </source>
</reference>
<protein>
    <submittedName>
        <fullName evidence="2">Mitochondrial protein AtMg00860</fullName>
    </submittedName>
</protein>
<keyword evidence="1" id="KW-1185">Reference proteome</keyword>
<accession>A0AC58S4P1</accession>
<proteinExistence type="predicted"/>
<evidence type="ECO:0000313" key="1">
    <source>
        <dbReference type="Proteomes" id="UP000790787"/>
    </source>
</evidence>
<dbReference type="RefSeq" id="XP_075079938.1">
    <property type="nucleotide sequence ID" value="XM_075223837.1"/>
</dbReference>
<organism evidence="1 2">
    <name type="scientific">Nicotiana tabacum</name>
    <name type="common">Common tobacco</name>
    <dbReference type="NCBI Taxonomy" id="4097"/>
    <lineage>
        <taxon>Eukaryota</taxon>
        <taxon>Viridiplantae</taxon>
        <taxon>Streptophyta</taxon>
        <taxon>Embryophyta</taxon>
        <taxon>Tracheophyta</taxon>
        <taxon>Spermatophyta</taxon>
        <taxon>Magnoliopsida</taxon>
        <taxon>eudicotyledons</taxon>
        <taxon>Gunneridae</taxon>
        <taxon>Pentapetalae</taxon>
        <taxon>asterids</taxon>
        <taxon>lamiids</taxon>
        <taxon>Solanales</taxon>
        <taxon>Solanaceae</taxon>
        <taxon>Nicotianoideae</taxon>
        <taxon>Nicotianeae</taxon>
        <taxon>Nicotiana</taxon>
    </lineage>
</organism>
<dbReference type="Proteomes" id="UP000790787">
    <property type="component" value="Chromosome 10"/>
</dbReference>
<sequence length="148" mass="16892">MLEILRQEQLFAKLSKCSFGQDKVEYLGHIISGSVVASDFSKIEAMTNWPRPKSVKELRGFLGLIGYYRRFVRAYGTISRPLTYLLKKNSFQWSDEAEAAFQELKTAMSTAHVLALADFTKNLHYRDRCLLHMNGSSSITGRQAYCLL</sequence>
<name>A0AC58S4P1_TOBAC</name>